<feature type="transmembrane region" description="Helical" evidence="2">
    <location>
        <begin position="160"/>
        <end position="182"/>
    </location>
</feature>
<evidence type="ECO:0000313" key="5">
    <source>
        <dbReference type="Proteomes" id="UP000199691"/>
    </source>
</evidence>
<evidence type="ECO:0000256" key="1">
    <source>
        <dbReference type="SAM" id="MobiDB-lite"/>
    </source>
</evidence>
<sequence length="339" mass="35358">MTWTFPYPGARSLERMAGSLLGFLFTYFALVWTSFGQKAENAALPELSLQRSWASDVDMVIMVAAILVVLFARKKAFAPLLVLGGSVLGAQVLKLHVLVRPPLDDDAVLVHNSFPSGHTTAAVASVVAVTMAVPRRFALFVAVPGAFGAGAVAAETVSLGWHRFSDTLGAALLVSALAFLVLRRWTAGLVVPPLLAVGGVWLMVSSPQATPSALAGVVTAGVVLHFGWVAGGPARRGDRDHPRPGSLVVVGGDQFGDGVQSSVRSVPVGAEHHLVTVHGAQGHQTQDTRRVDGFAVVLADGDRHRLVGGGLRQQCGGPGVQSDLAGHGYPSLGHDDSSR</sequence>
<feature type="transmembrane region" description="Helical" evidence="2">
    <location>
        <begin position="113"/>
        <end position="130"/>
    </location>
</feature>
<feature type="domain" description="Phosphatidic acid phosphatase type 2/haloperoxidase" evidence="3">
    <location>
        <begin position="107"/>
        <end position="183"/>
    </location>
</feature>
<proteinExistence type="predicted"/>
<dbReference type="AlphaFoldDB" id="A0A1H0PWM0"/>
<dbReference type="Pfam" id="PF01569">
    <property type="entry name" value="PAP2"/>
    <property type="match status" value="1"/>
</dbReference>
<dbReference type="OrthoDB" id="3240395at2"/>
<accession>A0A1H0PWM0</accession>
<keyword evidence="2" id="KW-0472">Membrane</keyword>
<name>A0A1H0PWM0_9PSEU</name>
<dbReference type="Proteomes" id="UP000199691">
    <property type="component" value="Unassembled WGS sequence"/>
</dbReference>
<reference evidence="5" key="1">
    <citation type="submission" date="2016-10" db="EMBL/GenBank/DDBJ databases">
        <authorList>
            <person name="Varghese N."/>
            <person name="Submissions S."/>
        </authorList>
    </citation>
    <scope>NUCLEOTIDE SEQUENCE [LARGE SCALE GENOMIC DNA]</scope>
    <source>
        <strain evidence="5">CGMCC 4.6609</strain>
    </source>
</reference>
<keyword evidence="5" id="KW-1185">Reference proteome</keyword>
<dbReference type="InterPro" id="IPR000326">
    <property type="entry name" value="PAP2/HPO"/>
</dbReference>
<gene>
    <name evidence="4" type="ORF">SAMN05421507_105224</name>
</gene>
<dbReference type="SUPFAM" id="SSF48317">
    <property type="entry name" value="Acid phosphatase/Vanadium-dependent haloperoxidase"/>
    <property type="match status" value="1"/>
</dbReference>
<evidence type="ECO:0000256" key="2">
    <source>
        <dbReference type="SAM" id="Phobius"/>
    </source>
</evidence>
<evidence type="ECO:0000313" key="4">
    <source>
        <dbReference type="EMBL" id="SDP09434.1"/>
    </source>
</evidence>
<feature type="transmembrane region" description="Helical" evidence="2">
    <location>
        <begin position="52"/>
        <end position="71"/>
    </location>
</feature>
<dbReference type="Gene3D" id="1.20.144.10">
    <property type="entry name" value="Phosphatidic acid phosphatase type 2/haloperoxidase"/>
    <property type="match status" value="1"/>
</dbReference>
<feature type="transmembrane region" description="Helical" evidence="2">
    <location>
        <begin position="189"/>
        <end position="206"/>
    </location>
</feature>
<organism evidence="4 5">
    <name type="scientific">Lentzea jiangxiensis</name>
    <dbReference type="NCBI Taxonomy" id="641025"/>
    <lineage>
        <taxon>Bacteria</taxon>
        <taxon>Bacillati</taxon>
        <taxon>Actinomycetota</taxon>
        <taxon>Actinomycetes</taxon>
        <taxon>Pseudonocardiales</taxon>
        <taxon>Pseudonocardiaceae</taxon>
        <taxon>Lentzea</taxon>
    </lineage>
</organism>
<keyword evidence="2" id="KW-0812">Transmembrane</keyword>
<dbReference type="STRING" id="641025.SAMN05421507_105224"/>
<protein>
    <submittedName>
        <fullName evidence="4">Membrane-associated phospholipid phosphatase</fullName>
    </submittedName>
</protein>
<dbReference type="InterPro" id="IPR036938">
    <property type="entry name" value="PAP2/HPO_sf"/>
</dbReference>
<evidence type="ECO:0000259" key="3">
    <source>
        <dbReference type="Pfam" id="PF01569"/>
    </source>
</evidence>
<feature type="transmembrane region" description="Helical" evidence="2">
    <location>
        <begin position="212"/>
        <end position="231"/>
    </location>
</feature>
<feature type="transmembrane region" description="Helical" evidence="2">
    <location>
        <begin position="76"/>
        <end position="93"/>
    </location>
</feature>
<feature type="transmembrane region" description="Helical" evidence="2">
    <location>
        <begin position="137"/>
        <end position="154"/>
    </location>
</feature>
<keyword evidence="2" id="KW-1133">Transmembrane helix</keyword>
<feature type="region of interest" description="Disordered" evidence="1">
    <location>
        <begin position="313"/>
        <end position="339"/>
    </location>
</feature>
<dbReference type="EMBL" id="FNIX01000005">
    <property type="protein sequence ID" value="SDP09434.1"/>
    <property type="molecule type" value="Genomic_DNA"/>
</dbReference>